<organism evidence="2 3">
    <name type="scientific">Theobroma cacao</name>
    <name type="common">Cacao</name>
    <name type="synonym">Cocoa</name>
    <dbReference type="NCBI Taxonomy" id="3641"/>
    <lineage>
        <taxon>Eukaryota</taxon>
        <taxon>Viridiplantae</taxon>
        <taxon>Streptophyta</taxon>
        <taxon>Embryophyta</taxon>
        <taxon>Tracheophyta</taxon>
        <taxon>Spermatophyta</taxon>
        <taxon>Magnoliopsida</taxon>
        <taxon>eudicotyledons</taxon>
        <taxon>Gunneridae</taxon>
        <taxon>Pentapetalae</taxon>
        <taxon>rosids</taxon>
        <taxon>malvids</taxon>
        <taxon>Malvales</taxon>
        <taxon>Malvaceae</taxon>
        <taxon>Byttnerioideae</taxon>
        <taxon>Theobroma</taxon>
    </lineage>
</organism>
<accession>A0A061FPY5</accession>
<dbReference type="Proteomes" id="UP000026915">
    <property type="component" value="Chromosome 8"/>
</dbReference>
<gene>
    <name evidence="2" type="ORF">TCM_035404</name>
</gene>
<dbReference type="Gramene" id="EOY16589">
    <property type="protein sequence ID" value="EOY16589"/>
    <property type="gene ID" value="TCM_035404"/>
</dbReference>
<feature type="compositionally biased region" description="Basic and acidic residues" evidence="1">
    <location>
        <begin position="1"/>
        <end position="19"/>
    </location>
</feature>
<name>A0A061FPY5_THECC</name>
<evidence type="ECO:0000313" key="2">
    <source>
        <dbReference type="EMBL" id="EOY16589.1"/>
    </source>
</evidence>
<feature type="region of interest" description="Disordered" evidence="1">
    <location>
        <begin position="40"/>
        <end position="68"/>
    </location>
</feature>
<reference evidence="2 3" key="1">
    <citation type="journal article" date="2013" name="Genome Biol.">
        <title>The genome sequence of the most widely cultivated cacao type and its use to identify candidate genes regulating pod color.</title>
        <authorList>
            <person name="Motamayor J.C."/>
            <person name="Mockaitis K."/>
            <person name="Schmutz J."/>
            <person name="Haiminen N."/>
            <person name="Iii D.L."/>
            <person name="Cornejo O."/>
            <person name="Findley S.D."/>
            <person name="Zheng P."/>
            <person name="Utro F."/>
            <person name="Royaert S."/>
            <person name="Saski C."/>
            <person name="Jenkins J."/>
            <person name="Podicheti R."/>
            <person name="Zhao M."/>
            <person name="Scheffler B.E."/>
            <person name="Stack J.C."/>
            <person name="Feltus F.A."/>
            <person name="Mustiga G.M."/>
            <person name="Amores F."/>
            <person name="Phillips W."/>
            <person name="Marelli J.P."/>
            <person name="May G.D."/>
            <person name="Shapiro H."/>
            <person name="Ma J."/>
            <person name="Bustamante C.D."/>
            <person name="Schnell R.J."/>
            <person name="Main D."/>
            <person name="Gilbert D."/>
            <person name="Parida L."/>
            <person name="Kuhn D.N."/>
        </authorList>
    </citation>
    <scope>NUCLEOTIDE SEQUENCE [LARGE SCALE GENOMIC DNA]</scope>
    <source>
        <strain evidence="3">cv. Matina 1-6</strain>
    </source>
</reference>
<dbReference type="AlphaFoldDB" id="A0A061FPY5"/>
<evidence type="ECO:0000256" key="1">
    <source>
        <dbReference type="SAM" id="MobiDB-lite"/>
    </source>
</evidence>
<protein>
    <submittedName>
        <fullName evidence="2">Uncharacterized protein</fullName>
    </submittedName>
</protein>
<dbReference type="EMBL" id="CM001886">
    <property type="protein sequence ID" value="EOY16589.1"/>
    <property type="molecule type" value="Genomic_DNA"/>
</dbReference>
<dbReference type="InParanoid" id="A0A061FPY5"/>
<feature type="region of interest" description="Disordered" evidence="1">
    <location>
        <begin position="1"/>
        <end position="20"/>
    </location>
</feature>
<proteinExistence type="predicted"/>
<evidence type="ECO:0000313" key="3">
    <source>
        <dbReference type="Proteomes" id="UP000026915"/>
    </source>
</evidence>
<keyword evidence="3" id="KW-1185">Reference proteome</keyword>
<sequence>MERQPSLRLERNSSLEHEPLTLTKEQYQAALAAVIQMYTKGNPSVQPGGEVQPEKDEAPQPAKGCSKL</sequence>
<dbReference type="HOGENOM" id="CLU_2799158_0_0_1"/>